<organism evidence="1 2">
    <name type="scientific">Bradyrhizobium nanningense</name>
    <dbReference type="NCBI Taxonomy" id="1325118"/>
    <lineage>
        <taxon>Bacteria</taxon>
        <taxon>Pseudomonadati</taxon>
        <taxon>Pseudomonadota</taxon>
        <taxon>Alphaproteobacteria</taxon>
        <taxon>Hyphomicrobiales</taxon>
        <taxon>Nitrobacteraceae</taxon>
        <taxon>Bradyrhizobium</taxon>
    </lineage>
</organism>
<evidence type="ECO:0000313" key="2">
    <source>
        <dbReference type="Proteomes" id="UP000289546"/>
    </source>
</evidence>
<dbReference type="Proteomes" id="UP000289546">
    <property type="component" value="Unassembled WGS sequence"/>
</dbReference>
<keyword evidence="2" id="KW-1185">Reference proteome</keyword>
<accession>A0A4Q0SKZ5</accession>
<reference evidence="1 2" key="1">
    <citation type="submission" date="2015-04" db="EMBL/GenBank/DDBJ databases">
        <title>Comparative genomics of rhizobia nodulating Arachis hypogaea in China.</title>
        <authorList>
            <person name="Li Y."/>
        </authorList>
    </citation>
    <scope>NUCLEOTIDE SEQUENCE [LARGE SCALE GENOMIC DNA]</scope>
    <source>
        <strain evidence="1 2">CCBAU 51757</strain>
    </source>
</reference>
<protein>
    <submittedName>
        <fullName evidence="1">Uncharacterized protein</fullName>
    </submittedName>
</protein>
<sequence>MCKLPHGRYAGDAREMRLNQLGESLRGKLTPLIGPALASRKAATFCGAVMGETRQREILAEMGLL</sequence>
<name>A0A4Q0SKZ5_9BRAD</name>
<gene>
    <name evidence="1" type="ORF">XH99_00015</name>
</gene>
<comment type="caution">
    <text evidence="1">The sequence shown here is derived from an EMBL/GenBank/DDBJ whole genome shotgun (WGS) entry which is preliminary data.</text>
</comment>
<proteinExistence type="predicted"/>
<evidence type="ECO:0000313" key="1">
    <source>
        <dbReference type="EMBL" id="RXH38691.1"/>
    </source>
</evidence>
<dbReference type="EMBL" id="LBJQ01000001">
    <property type="protein sequence ID" value="RXH38691.1"/>
    <property type="molecule type" value="Genomic_DNA"/>
</dbReference>
<dbReference type="AlphaFoldDB" id="A0A4Q0SKZ5"/>